<sequence>MKIVILGGTGLIGSYLKPYFEQQDHTVTCLGREAFDADFDLAGVLNGIDLLINLAGANIGQRWSKHYQEVLWNSRVQTTHQVANLIKTLSEPPKKVIAASAIGFYPETDCAQPVDEFTTQPGNHFLAELSVAWEAASQRLSDEVLIFRFGVVLSTQGGALSKMLPAFKFGIGGPVAGGEQCFSWIHIEDLAQGFLFALTHPDMQGVYNLTAPQPLTQKAFGKTLAKTLHRPFFLPLPLWQLKLLFGKGAQVLTLSSAVLPSKLIMKGFQFRYPTADKALHNLLKASD</sequence>
<dbReference type="Pfam" id="PF01370">
    <property type="entry name" value="Epimerase"/>
    <property type="match status" value="1"/>
</dbReference>
<gene>
    <name evidence="4" type="ORF">GHNINEIG_00844</name>
</gene>
<accession>A0A4P7NYH4</accession>
<protein>
    <submittedName>
        <fullName evidence="4">Epimerase family protein</fullName>
    </submittedName>
</protein>
<evidence type="ECO:0000259" key="2">
    <source>
        <dbReference type="Pfam" id="PF01370"/>
    </source>
</evidence>
<dbReference type="Proteomes" id="UP000296201">
    <property type="component" value="Chromosome"/>
</dbReference>
<comment type="similarity">
    <text evidence="1">Belongs to the NAD(P)-dependent epimerase/dehydratase family. SDR39U1 subfamily.</text>
</comment>
<evidence type="ECO:0000313" key="4">
    <source>
        <dbReference type="EMBL" id="QBZ82807.1"/>
    </source>
</evidence>
<dbReference type="PANTHER" id="PTHR11092">
    <property type="entry name" value="SUGAR NUCLEOTIDE EPIMERASE RELATED"/>
    <property type="match status" value="1"/>
</dbReference>
<reference evidence="4 5" key="1">
    <citation type="submission" date="2018-08" db="EMBL/GenBank/DDBJ databases">
        <title>Horizontal acquisition of hydrogen conversion ability and other habitat adaptations in Hydrogenovibrio crunogenus strains.</title>
        <authorList>
            <person name="Gonnella G."/>
            <person name="Adam N."/>
            <person name="Perner M."/>
        </authorList>
    </citation>
    <scope>NUCLEOTIDE SEQUENCE [LARGE SCALE GENOMIC DNA]</scope>
    <source>
        <strain evidence="4 5">SP-41</strain>
    </source>
</reference>
<dbReference type="InterPro" id="IPR001509">
    <property type="entry name" value="Epimerase_deHydtase"/>
</dbReference>
<feature type="domain" description="NAD-dependent epimerase/dehydratase" evidence="2">
    <location>
        <begin position="3"/>
        <end position="208"/>
    </location>
</feature>
<dbReference type="AlphaFoldDB" id="A0A4P7NYH4"/>
<feature type="domain" description="DUF1731" evidence="3">
    <location>
        <begin position="237"/>
        <end position="282"/>
    </location>
</feature>
<dbReference type="RefSeq" id="WP_135795480.1">
    <property type="nucleotide sequence ID" value="NZ_CP032096.1"/>
</dbReference>
<dbReference type="EMBL" id="CP032096">
    <property type="protein sequence ID" value="QBZ82807.1"/>
    <property type="molecule type" value="Genomic_DNA"/>
</dbReference>
<proteinExistence type="inferred from homology"/>
<dbReference type="Pfam" id="PF08338">
    <property type="entry name" value="DUF1731"/>
    <property type="match status" value="1"/>
</dbReference>
<evidence type="ECO:0000259" key="3">
    <source>
        <dbReference type="Pfam" id="PF08338"/>
    </source>
</evidence>
<dbReference type="SUPFAM" id="SSF51735">
    <property type="entry name" value="NAD(P)-binding Rossmann-fold domains"/>
    <property type="match status" value="1"/>
</dbReference>
<evidence type="ECO:0000256" key="1">
    <source>
        <dbReference type="ARBA" id="ARBA00009353"/>
    </source>
</evidence>
<dbReference type="OrthoDB" id="9801773at2"/>
<keyword evidence="5" id="KW-1185">Reference proteome</keyword>
<evidence type="ECO:0000313" key="5">
    <source>
        <dbReference type="Proteomes" id="UP000296201"/>
    </source>
</evidence>
<organism evidence="4 5">
    <name type="scientific">Hydrogenovibrio crunogenus</name>
    <dbReference type="NCBI Taxonomy" id="39765"/>
    <lineage>
        <taxon>Bacteria</taxon>
        <taxon>Pseudomonadati</taxon>
        <taxon>Pseudomonadota</taxon>
        <taxon>Gammaproteobacteria</taxon>
        <taxon>Thiotrichales</taxon>
        <taxon>Piscirickettsiaceae</taxon>
        <taxon>Hydrogenovibrio</taxon>
    </lineage>
</organism>
<dbReference type="NCBIfam" id="TIGR01777">
    <property type="entry name" value="yfcH"/>
    <property type="match status" value="1"/>
</dbReference>
<dbReference type="PANTHER" id="PTHR11092:SF0">
    <property type="entry name" value="EPIMERASE FAMILY PROTEIN SDR39U1"/>
    <property type="match status" value="1"/>
</dbReference>
<dbReference type="InterPro" id="IPR013549">
    <property type="entry name" value="DUF1731"/>
</dbReference>
<dbReference type="Gene3D" id="3.40.50.720">
    <property type="entry name" value="NAD(P)-binding Rossmann-like Domain"/>
    <property type="match status" value="1"/>
</dbReference>
<name>A0A4P7NYH4_9GAMM</name>
<dbReference type="InterPro" id="IPR036291">
    <property type="entry name" value="NAD(P)-bd_dom_sf"/>
</dbReference>
<dbReference type="InterPro" id="IPR010099">
    <property type="entry name" value="SDR39U1"/>
</dbReference>